<sequence>MIKILRRPSSTVINPPSYGYDFIFPNGVENAIKDVCVPQDIAEDQGSDDTMPITDGQYSLLQFALNNFRDCPDKYEMLKNQEESKRGGPIKLIESLKFSRKNKKDKTSDWTWKELVDLVKFSKVRQRASLLYTGHRSDF</sequence>
<proteinExistence type="predicted"/>
<keyword evidence="2" id="KW-1185">Reference proteome</keyword>
<dbReference type="Proteomes" id="UP001235939">
    <property type="component" value="Chromosome 03"/>
</dbReference>
<accession>A0ABY6K9Y8</accession>
<dbReference type="EMBL" id="CP092865">
    <property type="protein sequence ID" value="UYV64505.1"/>
    <property type="molecule type" value="Genomic_DNA"/>
</dbReference>
<organism evidence="1 2">
    <name type="scientific">Cordylochernes scorpioides</name>
    <dbReference type="NCBI Taxonomy" id="51811"/>
    <lineage>
        <taxon>Eukaryota</taxon>
        <taxon>Metazoa</taxon>
        <taxon>Ecdysozoa</taxon>
        <taxon>Arthropoda</taxon>
        <taxon>Chelicerata</taxon>
        <taxon>Arachnida</taxon>
        <taxon>Pseudoscorpiones</taxon>
        <taxon>Cheliferoidea</taxon>
        <taxon>Chernetidae</taxon>
        <taxon>Cordylochernes</taxon>
    </lineage>
</organism>
<reference evidence="1 2" key="1">
    <citation type="submission" date="2022-01" db="EMBL/GenBank/DDBJ databases">
        <title>A chromosomal length assembly of Cordylochernes scorpioides.</title>
        <authorList>
            <person name="Zeh D."/>
            <person name="Zeh J."/>
        </authorList>
    </citation>
    <scope>NUCLEOTIDE SEQUENCE [LARGE SCALE GENOMIC DNA]</scope>
    <source>
        <strain evidence="1">IN4F17</strain>
        <tissue evidence="1">Whole Body</tissue>
    </source>
</reference>
<gene>
    <name evidence="1" type="ORF">LAZ67_3001017</name>
</gene>
<evidence type="ECO:0000313" key="2">
    <source>
        <dbReference type="Proteomes" id="UP001235939"/>
    </source>
</evidence>
<evidence type="ECO:0000313" key="1">
    <source>
        <dbReference type="EMBL" id="UYV64505.1"/>
    </source>
</evidence>
<name>A0ABY6K9Y8_9ARAC</name>
<protein>
    <submittedName>
        <fullName evidence="1">Uncharacterized protein</fullName>
    </submittedName>
</protein>